<proteinExistence type="predicted"/>
<gene>
    <name evidence="3" type="ORF">JG688_00017885</name>
</gene>
<feature type="region of interest" description="Disordered" evidence="1">
    <location>
        <begin position="53"/>
        <end position="282"/>
    </location>
</feature>
<feature type="compositionally biased region" description="Low complexity" evidence="1">
    <location>
        <begin position="241"/>
        <end position="258"/>
    </location>
</feature>
<evidence type="ECO:0000313" key="4">
    <source>
        <dbReference type="Proteomes" id="UP000709295"/>
    </source>
</evidence>
<sequence>MKTSTSILTTMALLAVAALSVSGVLAEQSIVTSNIDTSLYTFLPSRDEKASWAPARALKVKGSPQHQGQQDDGKPKHPHQHHAKNDGKNDSKPGHHRALGQAPVATPASTATGNTNVTPAPTKPKPTPAATKAKATTAPTKPQTKAPSPKQKATPAATKSTSTPKPKATPAATKTTPPPTKTRPKVTPAPTKPTPTAKKSTASKPTPPQPKSKQATTPAATTSTISGAVQQKTRNLRDGQPKQLYQHQHQQQSLPDQKSGLKPTPKNGNKHDCWSMTVDTSE</sequence>
<feature type="compositionally biased region" description="Basic and acidic residues" evidence="1">
    <location>
        <begin position="83"/>
        <end position="93"/>
    </location>
</feature>
<dbReference type="EMBL" id="JAENGY010002922">
    <property type="protein sequence ID" value="KAG6942863.1"/>
    <property type="molecule type" value="Genomic_DNA"/>
</dbReference>
<feature type="compositionally biased region" description="Low complexity" evidence="1">
    <location>
        <begin position="211"/>
        <end position="224"/>
    </location>
</feature>
<evidence type="ECO:0008006" key="5">
    <source>
        <dbReference type="Google" id="ProtNLM"/>
    </source>
</evidence>
<feature type="compositionally biased region" description="Low complexity" evidence="1">
    <location>
        <begin position="185"/>
        <end position="204"/>
    </location>
</feature>
<feature type="compositionally biased region" description="Polar residues" evidence="1">
    <location>
        <begin position="107"/>
        <end position="117"/>
    </location>
</feature>
<feature type="compositionally biased region" description="Low complexity" evidence="1">
    <location>
        <begin position="128"/>
        <end position="175"/>
    </location>
</feature>
<dbReference type="AlphaFoldDB" id="A0A8J5I9P6"/>
<dbReference type="Proteomes" id="UP000709295">
    <property type="component" value="Unassembled WGS sequence"/>
</dbReference>
<evidence type="ECO:0000256" key="2">
    <source>
        <dbReference type="SAM" id="SignalP"/>
    </source>
</evidence>
<keyword evidence="2" id="KW-0732">Signal</keyword>
<keyword evidence="4" id="KW-1185">Reference proteome</keyword>
<evidence type="ECO:0000313" key="3">
    <source>
        <dbReference type="EMBL" id="KAG6942863.1"/>
    </source>
</evidence>
<reference evidence="3" key="1">
    <citation type="submission" date="2021-01" db="EMBL/GenBank/DDBJ databases">
        <title>Phytophthora aleatoria, a newly-described species from Pinus radiata is distinct from Phytophthora cactorum isolates based on comparative genomics.</title>
        <authorList>
            <person name="Mcdougal R."/>
            <person name="Panda P."/>
            <person name="Williams N."/>
            <person name="Studholme D.J."/>
        </authorList>
    </citation>
    <scope>NUCLEOTIDE SEQUENCE</scope>
    <source>
        <strain evidence="3">NZFS 4037</strain>
    </source>
</reference>
<feature type="signal peptide" evidence="2">
    <location>
        <begin position="1"/>
        <end position="26"/>
    </location>
</feature>
<feature type="chain" id="PRO_5035281746" description="RxLR effector protein" evidence="2">
    <location>
        <begin position="27"/>
        <end position="282"/>
    </location>
</feature>
<evidence type="ECO:0000256" key="1">
    <source>
        <dbReference type="SAM" id="MobiDB-lite"/>
    </source>
</evidence>
<accession>A0A8J5I9P6</accession>
<protein>
    <recommendedName>
        <fullName evidence="5">RxLR effector protein</fullName>
    </recommendedName>
</protein>
<name>A0A8J5I9P6_9STRA</name>
<organism evidence="3 4">
    <name type="scientific">Phytophthora aleatoria</name>
    <dbReference type="NCBI Taxonomy" id="2496075"/>
    <lineage>
        <taxon>Eukaryota</taxon>
        <taxon>Sar</taxon>
        <taxon>Stramenopiles</taxon>
        <taxon>Oomycota</taxon>
        <taxon>Peronosporomycetes</taxon>
        <taxon>Peronosporales</taxon>
        <taxon>Peronosporaceae</taxon>
        <taxon>Phytophthora</taxon>
    </lineage>
</organism>
<comment type="caution">
    <text evidence="3">The sequence shown here is derived from an EMBL/GenBank/DDBJ whole genome shotgun (WGS) entry which is preliminary data.</text>
</comment>